<evidence type="ECO:0000256" key="2">
    <source>
        <dbReference type="ARBA" id="ARBA00022980"/>
    </source>
</evidence>
<organism evidence="6 7">
    <name type="scientific">Thermococcus eurythermalis</name>
    <dbReference type="NCBI Taxonomy" id="1505907"/>
    <lineage>
        <taxon>Archaea</taxon>
        <taxon>Methanobacteriati</taxon>
        <taxon>Methanobacteriota</taxon>
        <taxon>Thermococci</taxon>
        <taxon>Thermococcales</taxon>
        <taxon>Thermococcaceae</taxon>
        <taxon>Thermococcus</taxon>
    </lineage>
</organism>
<dbReference type="EMBL" id="CP008887">
    <property type="protein sequence ID" value="AIU69873.1"/>
    <property type="molecule type" value="Genomic_DNA"/>
</dbReference>
<dbReference type="Proteomes" id="UP000029980">
    <property type="component" value="Chromosome"/>
</dbReference>
<feature type="compositionally biased region" description="Low complexity" evidence="5">
    <location>
        <begin position="70"/>
        <end position="80"/>
    </location>
</feature>
<dbReference type="AlphaFoldDB" id="A0A097QTS7"/>
<dbReference type="GO" id="GO:0005840">
    <property type="term" value="C:ribosome"/>
    <property type="evidence" value="ECO:0007669"/>
    <property type="project" value="UniProtKB-KW"/>
</dbReference>
<gene>
    <name evidence="6" type="primary">rpl12p</name>
    <name evidence="4" type="synonym">rpl12</name>
    <name evidence="6" type="ORF">TEU_05765</name>
</gene>
<dbReference type="InterPro" id="IPR027534">
    <property type="entry name" value="Ribosomal_P1/P2"/>
</dbReference>
<protein>
    <recommendedName>
        <fullName evidence="4">Large ribosomal subunit protein P1</fullName>
    </recommendedName>
</protein>
<dbReference type="PANTHER" id="PTHR45696:SF10">
    <property type="entry name" value="LARGE RIBOSOMAL SUBUNIT PROTEIN P1"/>
    <property type="match status" value="1"/>
</dbReference>
<dbReference type="GeneID" id="25152938"/>
<sequence length="106" mass="10871">MEYVYAALLLHAAGKEITEENLKAVLEAAGVTPDEARIKALVAALEGVNIDEVIEKAAMPVAAPVAVAAAPAPAEGGAEQAQEEEEEEEEEASEEEALAGLGALFG</sequence>
<evidence type="ECO:0000256" key="5">
    <source>
        <dbReference type="SAM" id="MobiDB-lite"/>
    </source>
</evidence>
<feature type="compositionally biased region" description="Acidic residues" evidence="5">
    <location>
        <begin position="81"/>
        <end position="97"/>
    </location>
</feature>
<dbReference type="RefSeq" id="WP_050002847.1">
    <property type="nucleotide sequence ID" value="NZ_CP008887.1"/>
</dbReference>
<dbReference type="PANTHER" id="PTHR45696">
    <property type="entry name" value="60S ACIDIC RIBOSOMAL PROTEIN P1"/>
    <property type="match status" value="1"/>
</dbReference>
<dbReference type="InterPro" id="IPR022295">
    <property type="entry name" value="Ribosomal_P1_arc"/>
</dbReference>
<dbReference type="FunFam" id="1.10.10.1410:FF:000002">
    <property type="entry name" value="60S acidic ribosomal protein P2"/>
    <property type="match status" value="1"/>
</dbReference>
<comment type="similarity">
    <text evidence="1 4">Belongs to the eukaryotic ribosomal protein P1/P2 family.</text>
</comment>
<dbReference type="Gene3D" id="1.10.10.1410">
    <property type="match status" value="1"/>
</dbReference>
<comment type="function">
    <text evidence="4">Forms part of the ribosomal stalk, playing a central role in the interaction of the ribosome with GTP-bound translation factors.</text>
</comment>
<evidence type="ECO:0000256" key="4">
    <source>
        <dbReference type="HAMAP-Rule" id="MF_01478"/>
    </source>
</evidence>
<dbReference type="GO" id="GO:0003735">
    <property type="term" value="F:structural constituent of ribosome"/>
    <property type="evidence" value="ECO:0007669"/>
    <property type="project" value="InterPro"/>
</dbReference>
<dbReference type="InterPro" id="IPR038716">
    <property type="entry name" value="P1/P2_N_sf"/>
</dbReference>
<dbReference type="KEGG" id="teu:TEU_05765"/>
<keyword evidence="7" id="KW-1185">Reference proteome</keyword>
<keyword evidence="3 4" id="KW-0687">Ribonucleoprotein</keyword>
<evidence type="ECO:0000313" key="7">
    <source>
        <dbReference type="Proteomes" id="UP000029980"/>
    </source>
</evidence>
<dbReference type="OrthoDB" id="3337at2157"/>
<evidence type="ECO:0000256" key="1">
    <source>
        <dbReference type="ARBA" id="ARBA00005436"/>
    </source>
</evidence>
<dbReference type="NCBIfam" id="TIGR03685">
    <property type="entry name" value="ribo_P1_arch"/>
    <property type="match status" value="1"/>
</dbReference>
<dbReference type="HOGENOM" id="CLU_114656_2_0_2"/>
<comment type="subunit">
    <text evidence="4">Part of the 50S ribosomal subunit. Homodimer, it forms part of the ribosomal stalk which helps the ribosome interact with GTP-bound translation factors. Forms a heptameric L10(L12)2(L12)2(L12)2 complex, where L10 forms an elongated spine to which the L12 dimers bind in a sequential fashion.</text>
</comment>
<reference evidence="6 7" key="1">
    <citation type="journal article" date="2015" name="Int. J. Syst. Evol. Microbiol.">
        <title>Thermococcus eurythermalis sp. nov., a conditional piezophilic hyperthermophilic archaeon with a wide temperature range isolated from an oil-immersed chimney in the Guaymas Basin.</title>
        <authorList>
            <person name="Zhao W."/>
            <person name="Zeng X."/>
            <person name="Xiao X."/>
        </authorList>
    </citation>
    <scope>NUCLEOTIDE SEQUENCE [LARGE SCALE GENOMIC DNA]</scope>
    <source>
        <strain evidence="6 7">A501</strain>
    </source>
</reference>
<accession>A0A097QTS7</accession>
<keyword evidence="2 4" id="KW-0689">Ribosomal protein</keyword>
<evidence type="ECO:0000256" key="3">
    <source>
        <dbReference type="ARBA" id="ARBA00023274"/>
    </source>
</evidence>
<proteinExistence type="inferred from homology"/>
<evidence type="ECO:0000313" key="6">
    <source>
        <dbReference type="EMBL" id="AIU69873.1"/>
    </source>
</evidence>
<dbReference type="Pfam" id="PF00428">
    <property type="entry name" value="Ribosomal_60s"/>
    <property type="match status" value="1"/>
</dbReference>
<dbReference type="STRING" id="1505907.TEU_05765"/>
<feature type="region of interest" description="Disordered" evidence="5">
    <location>
        <begin position="70"/>
        <end position="106"/>
    </location>
</feature>
<dbReference type="CDD" id="cd05832">
    <property type="entry name" value="Ribosomal_L12p"/>
    <property type="match status" value="1"/>
</dbReference>
<name>A0A097QTS7_9EURY</name>
<dbReference type="HAMAP" id="MF_01478">
    <property type="entry name" value="Ribosomal_L12_arch"/>
    <property type="match status" value="1"/>
</dbReference>
<dbReference type="GO" id="GO:1990904">
    <property type="term" value="C:ribonucleoprotein complex"/>
    <property type="evidence" value="ECO:0007669"/>
    <property type="project" value="UniProtKB-KW"/>
</dbReference>
<dbReference type="GO" id="GO:0006414">
    <property type="term" value="P:translational elongation"/>
    <property type="evidence" value="ECO:0007669"/>
    <property type="project" value="InterPro"/>
</dbReference>